<dbReference type="HOGENOM" id="CLU_167098_0_0_1"/>
<sequence length="87" mass="10231">MGRWVRPEVYPLLGAMGFVTSMVVFQLTRNALLNPDCRISKENRKMGILENEDEGEKYAQHNLRKYLRTRPPQVMPSLNRFFSEEDN</sequence>
<keyword evidence="2" id="KW-1185">Reference proteome</keyword>
<dbReference type="InterPro" id="IPR010530">
    <property type="entry name" value="B12D"/>
</dbReference>
<dbReference type="PANTHER" id="PTHR33417">
    <property type="entry name" value="G-BOX BINDING PROTEIN"/>
    <property type="match status" value="1"/>
</dbReference>
<protein>
    <recommendedName>
        <fullName evidence="3">B12D protein</fullName>
    </recommendedName>
</protein>
<reference evidence="1" key="2">
    <citation type="submission" date="2015-03" db="UniProtKB">
        <authorList>
            <consortium name="EnsemblPlants"/>
        </authorList>
    </citation>
    <scope>IDENTIFICATION</scope>
</reference>
<evidence type="ECO:0000313" key="1">
    <source>
        <dbReference type="EnsemblPlants" id="Bo7g088610.1"/>
    </source>
</evidence>
<dbReference type="OMA" id="CRINKAN"/>
<evidence type="ECO:0008006" key="3">
    <source>
        <dbReference type="Google" id="ProtNLM"/>
    </source>
</evidence>
<proteinExistence type="predicted"/>
<dbReference type="OrthoDB" id="202195at2759"/>
<dbReference type="GeneID" id="106305163"/>
<dbReference type="Pfam" id="PF06522">
    <property type="entry name" value="B12D"/>
    <property type="match status" value="1"/>
</dbReference>
<dbReference type="Gramene" id="Bo7g088610.1">
    <property type="protein sequence ID" value="Bo7g088610.1"/>
    <property type="gene ID" value="Bo7g088610"/>
</dbReference>
<dbReference type="eggNOG" id="ENOG502S4IV">
    <property type="taxonomic scope" value="Eukaryota"/>
</dbReference>
<reference evidence="1 2" key="1">
    <citation type="journal article" date="2014" name="Genome Biol.">
        <title>Transcriptome and methylome profiling reveals relics of genome dominance in the mesopolyploid Brassica oleracea.</title>
        <authorList>
            <person name="Parkin I.A."/>
            <person name="Koh C."/>
            <person name="Tang H."/>
            <person name="Robinson S.J."/>
            <person name="Kagale S."/>
            <person name="Clarke W.E."/>
            <person name="Town C.D."/>
            <person name="Nixon J."/>
            <person name="Krishnakumar V."/>
            <person name="Bidwell S.L."/>
            <person name="Denoeud F."/>
            <person name="Belcram H."/>
            <person name="Links M.G."/>
            <person name="Just J."/>
            <person name="Clarke C."/>
            <person name="Bender T."/>
            <person name="Huebert T."/>
            <person name="Mason A.S."/>
            <person name="Pires J.C."/>
            <person name="Barker G."/>
            <person name="Moore J."/>
            <person name="Walley P.G."/>
            <person name="Manoli S."/>
            <person name="Batley J."/>
            <person name="Edwards D."/>
            <person name="Nelson M.N."/>
            <person name="Wang X."/>
            <person name="Paterson A.H."/>
            <person name="King G."/>
            <person name="Bancroft I."/>
            <person name="Chalhoub B."/>
            <person name="Sharpe A.G."/>
        </authorList>
    </citation>
    <scope>NUCLEOTIDE SEQUENCE</scope>
    <source>
        <strain evidence="1 2">cv. TO1000</strain>
    </source>
</reference>
<dbReference type="AlphaFoldDB" id="A0A0D3DBK7"/>
<organism evidence="1 2">
    <name type="scientific">Brassica oleracea var. oleracea</name>
    <dbReference type="NCBI Taxonomy" id="109376"/>
    <lineage>
        <taxon>Eukaryota</taxon>
        <taxon>Viridiplantae</taxon>
        <taxon>Streptophyta</taxon>
        <taxon>Embryophyta</taxon>
        <taxon>Tracheophyta</taxon>
        <taxon>Spermatophyta</taxon>
        <taxon>Magnoliopsida</taxon>
        <taxon>eudicotyledons</taxon>
        <taxon>Gunneridae</taxon>
        <taxon>Pentapetalae</taxon>
        <taxon>rosids</taxon>
        <taxon>malvids</taxon>
        <taxon>Brassicales</taxon>
        <taxon>Brassicaceae</taxon>
        <taxon>Brassiceae</taxon>
        <taxon>Brassica</taxon>
    </lineage>
</organism>
<accession>A0A0D3DBK7</accession>
<name>A0A0D3DBK7_BRAOL</name>
<evidence type="ECO:0000313" key="2">
    <source>
        <dbReference type="Proteomes" id="UP000032141"/>
    </source>
</evidence>
<dbReference type="STRING" id="109376.A0A0D3DBK7"/>
<dbReference type="KEGG" id="boe:106305163"/>
<dbReference type="RefSeq" id="XP_013596984.1">
    <property type="nucleotide sequence ID" value="XM_013741530.1"/>
</dbReference>
<dbReference type="EnsemblPlants" id="Bo7g088610.1">
    <property type="protein sequence ID" value="Bo7g088610.1"/>
    <property type="gene ID" value="Bo7g088610"/>
</dbReference>
<dbReference type="Proteomes" id="UP000032141">
    <property type="component" value="Chromosome C7"/>
</dbReference>